<evidence type="ECO:0000256" key="10">
    <source>
        <dbReference type="PIRSR" id="PIRSR005091-3"/>
    </source>
</evidence>
<dbReference type="STRING" id="258723.GCA_900169305_01899"/>
<keyword evidence="4" id="KW-1003">Cell membrane</keyword>
<dbReference type="CDD" id="cd16015">
    <property type="entry name" value="LTA_synthase"/>
    <property type="match status" value="1"/>
</dbReference>
<feature type="transmembrane region" description="Helical" evidence="12">
    <location>
        <begin position="66"/>
        <end position="87"/>
    </location>
</feature>
<dbReference type="InterPro" id="IPR000917">
    <property type="entry name" value="Sulfatase_N"/>
</dbReference>
<dbReference type="SUPFAM" id="SSF53649">
    <property type="entry name" value="Alkaline phosphatase-like"/>
    <property type="match status" value="1"/>
</dbReference>
<dbReference type="PANTHER" id="PTHR47371">
    <property type="entry name" value="LIPOTEICHOIC ACID SYNTHASE"/>
    <property type="match status" value="1"/>
</dbReference>
<feature type="binding site" evidence="10">
    <location>
        <position position="283"/>
    </location>
    <ligand>
        <name>Mn(2+)</name>
        <dbReference type="ChEBI" id="CHEBI:29035"/>
    </ligand>
</feature>
<evidence type="ECO:0000256" key="7">
    <source>
        <dbReference type="ARBA" id="ARBA00023136"/>
    </source>
</evidence>
<evidence type="ECO:0000256" key="11">
    <source>
        <dbReference type="SAM" id="MobiDB-lite"/>
    </source>
</evidence>
<feature type="compositionally biased region" description="Acidic residues" evidence="11">
    <location>
        <begin position="708"/>
        <end position="727"/>
    </location>
</feature>
<evidence type="ECO:0000256" key="5">
    <source>
        <dbReference type="ARBA" id="ARBA00022692"/>
    </source>
</evidence>
<feature type="compositionally biased region" description="Acidic residues" evidence="11">
    <location>
        <begin position="739"/>
        <end position="748"/>
    </location>
</feature>
<feature type="binding site" evidence="10">
    <location>
        <position position="508"/>
    </location>
    <ligand>
        <name>Mn(2+)</name>
        <dbReference type="ChEBI" id="CHEBI:29035"/>
    </ligand>
</feature>
<evidence type="ECO:0000256" key="1">
    <source>
        <dbReference type="ARBA" id="ARBA00004651"/>
    </source>
</evidence>
<evidence type="ECO:0000256" key="4">
    <source>
        <dbReference type="ARBA" id="ARBA00022475"/>
    </source>
</evidence>
<keyword evidence="15" id="KW-1185">Reference proteome</keyword>
<evidence type="ECO:0000256" key="8">
    <source>
        <dbReference type="PIRSR" id="PIRSR005091-1"/>
    </source>
</evidence>
<protein>
    <submittedName>
        <fullName evidence="14">Lipoteichoic acid synthase</fullName>
    </submittedName>
</protein>
<dbReference type="PIRSF" id="PIRSF005091">
    <property type="entry name" value="Mmb_sulf_HI1246"/>
    <property type="match status" value="1"/>
</dbReference>
<comment type="subcellular location">
    <subcellularLocation>
        <location evidence="1">Cell membrane</location>
        <topology evidence="1">Multi-pass membrane protein</topology>
    </subcellularLocation>
</comment>
<keyword evidence="9" id="KW-0479">Metal-binding</keyword>
<evidence type="ECO:0000256" key="3">
    <source>
        <dbReference type="ARBA" id="ARBA00009983"/>
    </source>
</evidence>
<dbReference type="PANTHER" id="PTHR47371:SF3">
    <property type="entry name" value="PHOSPHOGLYCEROL TRANSFERASE I"/>
    <property type="match status" value="1"/>
</dbReference>
<keyword evidence="6 12" id="KW-1133">Transmembrane helix</keyword>
<evidence type="ECO:0000259" key="13">
    <source>
        <dbReference type="Pfam" id="PF00884"/>
    </source>
</evidence>
<dbReference type="Gene3D" id="3.30.1120.170">
    <property type="match status" value="1"/>
</dbReference>
<proteinExistence type="inferred from homology"/>
<gene>
    <name evidence="14" type="ORF">SAMN04488569_100622</name>
</gene>
<evidence type="ECO:0000256" key="2">
    <source>
        <dbReference type="ARBA" id="ARBA00004936"/>
    </source>
</evidence>
<feature type="binding site" evidence="10">
    <location>
        <position position="509"/>
    </location>
    <ligand>
        <name>Mn(2+)</name>
        <dbReference type="ChEBI" id="CHEBI:29035"/>
    </ligand>
</feature>
<name>A0A1I3W435_9LACT</name>
<feature type="transmembrane region" description="Helical" evidence="12">
    <location>
        <begin position="34"/>
        <end position="54"/>
    </location>
</feature>
<feature type="compositionally biased region" description="Low complexity" evidence="11">
    <location>
        <begin position="728"/>
        <end position="738"/>
    </location>
</feature>
<keyword evidence="9" id="KW-0464">Manganese</keyword>
<dbReference type="EMBL" id="FOSJ01000006">
    <property type="protein sequence ID" value="SFK01417.1"/>
    <property type="molecule type" value="Genomic_DNA"/>
</dbReference>
<dbReference type="AlphaFoldDB" id="A0A1I3W435"/>
<evidence type="ECO:0000256" key="9">
    <source>
        <dbReference type="PIRSR" id="PIRSR005091-2"/>
    </source>
</evidence>
<accession>A0A1I3W435</accession>
<feature type="binding site" evidence="10">
    <location>
        <position position="332"/>
    </location>
    <ligand>
        <name>Mn(2+)</name>
        <dbReference type="ChEBI" id="CHEBI:29035"/>
    </ligand>
</feature>
<organism evidence="14 15">
    <name type="scientific">Marinilactibacillus piezotolerans</name>
    <dbReference type="NCBI Taxonomy" id="258723"/>
    <lineage>
        <taxon>Bacteria</taxon>
        <taxon>Bacillati</taxon>
        <taxon>Bacillota</taxon>
        <taxon>Bacilli</taxon>
        <taxon>Lactobacillales</taxon>
        <taxon>Carnobacteriaceae</taxon>
        <taxon>Marinilactibacillus</taxon>
    </lineage>
</organism>
<evidence type="ECO:0000313" key="15">
    <source>
        <dbReference type="Proteomes" id="UP000199589"/>
    </source>
</evidence>
<dbReference type="Gene3D" id="3.40.720.10">
    <property type="entry name" value="Alkaline Phosphatase, subunit A"/>
    <property type="match status" value="1"/>
</dbReference>
<evidence type="ECO:0000256" key="6">
    <source>
        <dbReference type="ARBA" id="ARBA00022989"/>
    </source>
</evidence>
<comment type="pathway">
    <text evidence="2">Cell wall biogenesis; lipoteichoic acid biosynthesis.</text>
</comment>
<feature type="transmembrane region" description="Helical" evidence="12">
    <location>
        <begin position="182"/>
        <end position="201"/>
    </location>
</feature>
<feature type="binding site" evidence="9">
    <location>
        <position position="449"/>
    </location>
    <ligand>
        <name>substrate</name>
    </ligand>
</feature>
<feature type="domain" description="Sulfatase N-terminal" evidence="13">
    <location>
        <begin position="275"/>
        <end position="575"/>
    </location>
</feature>
<feature type="region of interest" description="Disordered" evidence="11">
    <location>
        <begin position="703"/>
        <end position="748"/>
    </location>
</feature>
<comment type="similarity">
    <text evidence="3">Belongs to the LTA synthase family.</text>
</comment>
<evidence type="ECO:0000313" key="14">
    <source>
        <dbReference type="EMBL" id="SFK01417.1"/>
    </source>
</evidence>
<dbReference type="InterPro" id="IPR017850">
    <property type="entry name" value="Alkaline_phosphatase_core_sf"/>
</dbReference>
<keyword evidence="5 12" id="KW-0812">Transmembrane</keyword>
<dbReference type="GO" id="GO:0046872">
    <property type="term" value="F:metal ion binding"/>
    <property type="evidence" value="ECO:0007669"/>
    <property type="project" value="UniProtKB-KW"/>
</dbReference>
<dbReference type="Proteomes" id="UP000199589">
    <property type="component" value="Unassembled WGS sequence"/>
</dbReference>
<feature type="transmembrane region" description="Helical" evidence="12">
    <location>
        <begin position="94"/>
        <end position="115"/>
    </location>
</feature>
<feature type="transmembrane region" description="Helical" evidence="12">
    <location>
        <begin position="150"/>
        <end position="166"/>
    </location>
</feature>
<dbReference type="Pfam" id="PF00884">
    <property type="entry name" value="Sulfatase"/>
    <property type="match status" value="1"/>
</dbReference>
<keyword evidence="7 12" id="KW-0472">Membrane</keyword>
<reference evidence="15" key="1">
    <citation type="submission" date="2016-10" db="EMBL/GenBank/DDBJ databases">
        <authorList>
            <person name="Varghese N."/>
            <person name="Submissions S."/>
        </authorList>
    </citation>
    <scope>NUCLEOTIDE SEQUENCE [LARGE SCALE GENOMIC DNA]</scope>
    <source>
        <strain evidence="15">DSM 16108</strain>
    </source>
</reference>
<sequence length="748" mass="84691">MLLNNKKYTDVLGIAEIIGGIFMSKVKNLLNTRIGFFGLASILFWLKTYLVYLVEFNLGVSGAIQHFILLINPIAFTVILFSIALYFKKTKRAYIALFIVMAIASMILYFNVMFYREFSDFLTMNILLGSNNVSGAVVSSTAAMMRPWDIFYWMDFIILLVAILYKKKSPIKMDNRPLKKRYAVATTVLGVALFAGNLALAESNRPQLLVRTFDRNYIVKYLGLNFFTAYDAFQTAQNNHVRASADESNLVDIVDFAEENHAAPNPEYFGEAEGRNVIVIAMESVQQFLIDYELEDENGEMHEVMPFVNSLFHDESSYSFDNFYHQVGQGKTSDAEILGENSLYGLPQGSAFQTLGSTNTFHAAPNILKQEAGYTSAAFHGNVGSFWNRNDTYQQFGYDYFFDSAFYDVSGDNSMEYGLKDKLFFDESVQYLEQLPQPFYSKFITVTNHFPYPLDEQNAGFPTAQTDDETINQYFATANYADQAIEEFFNYLKESGLYDNSIIVLYGDHYGISNMRNPHLASLLGEDPEEWGDFENTQMQKVPMIIHVPGAENGEVSHKVSGQVDMLPTLMHLLGLETDDYLFMGQDILSDEHDDAIPFRNGNVVTDDYSFIGQSIYDNDTGEEIQDSLSEEELADLNEIKVEATRELSLSDDLMMMDLLRFYTPESFSDVERNDYIYSDQLEVLENDPLRSTSLIEMNGGQSTADLYETDAPELSEDTPDDQDDSEGTSNTDNSSNSEEMDASETTE</sequence>
<evidence type="ECO:0000256" key="12">
    <source>
        <dbReference type="SAM" id="Phobius"/>
    </source>
</evidence>
<feature type="active site" evidence="8">
    <location>
        <position position="332"/>
    </location>
</feature>
<dbReference type="GO" id="GO:0005886">
    <property type="term" value="C:plasma membrane"/>
    <property type="evidence" value="ECO:0007669"/>
    <property type="project" value="UniProtKB-SubCell"/>
</dbReference>
<dbReference type="InterPro" id="IPR050448">
    <property type="entry name" value="OpgB/LTA_synthase_biosynth"/>
</dbReference>
<dbReference type="InterPro" id="IPR012160">
    <property type="entry name" value="LtaS-like"/>
</dbReference>